<dbReference type="InterPro" id="IPR036291">
    <property type="entry name" value="NAD(P)-bd_dom_sf"/>
</dbReference>
<evidence type="ECO:0000259" key="2">
    <source>
        <dbReference type="Pfam" id="PF02558"/>
    </source>
</evidence>
<dbReference type="Proteomes" id="UP000623509">
    <property type="component" value="Unassembled WGS sequence"/>
</dbReference>
<dbReference type="OrthoDB" id="8555723at2"/>
<feature type="domain" description="Ketopantoate reductase N-terminal" evidence="2">
    <location>
        <begin position="8"/>
        <end position="144"/>
    </location>
</feature>
<dbReference type="SUPFAM" id="SSF51735">
    <property type="entry name" value="NAD(P)-binding Rossmann-fold domains"/>
    <property type="match status" value="1"/>
</dbReference>
<dbReference type="EMBL" id="NMRN01000086">
    <property type="protein sequence ID" value="PAS91439.1"/>
    <property type="molecule type" value="Genomic_DNA"/>
</dbReference>
<name>A0A272EMV4_9RHOO</name>
<dbReference type="EMBL" id="MDUX01000084">
    <property type="protein sequence ID" value="KAF7597849.1"/>
    <property type="molecule type" value="Genomic_DNA"/>
</dbReference>
<dbReference type="RefSeq" id="WP_095525921.1">
    <property type="nucleotide sequence ID" value="NZ_MDUX01000084.1"/>
</dbReference>
<accession>A0A272EMV4</accession>
<evidence type="ECO:0000256" key="1">
    <source>
        <dbReference type="SAM" id="MobiDB-lite"/>
    </source>
</evidence>
<comment type="caution">
    <text evidence="4">The sequence shown here is derived from an EMBL/GenBank/DDBJ whole genome shotgun (WGS) entry which is preliminary data.</text>
</comment>
<evidence type="ECO:0000313" key="6">
    <source>
        <dbReference type="Proteomes" id="UP000623509"/>
    </source>
</evidence>
<proteinExistence type="predicted"/>
<feature type="region of interest" description="Disordered" evidence="1">
    <location>
        <begin position="133"/>
        <end position="177"/>
    </location>
</feature>
<reference evidence="4 5" key="2">
    <citation type="submission" date="2017-07" db="EMBL/GenBank/DDBJ databases">
        <title>Candidatus Dactylopiibacterium carminicum, a nitrogen-fixing symbiont of the cochineal insect Dactylopius coccus and Dactylopius opuntiae (Hemiptera: Coccoidea: Dactylopiidae).</title>
        <authorList>
            <person name="Vera A."/>
        </authorList>
    </citation>
    <scope>NUCLEOTIDE SEQUENCE [LARGE SCALE GENOMIC DNA]</scope>
    <source>
        <strain evidence="4 5">NFDCM</strain>
    </source>
</reference>
<dbReference type="AlphaFoldDB" id="A0A272EMV4"/>
<keyword evidence="6" id="KW-1185">Reference proteome</keyword>
<organism evidence="4 5">
    <name type="scientific">Candidatus Dactylopiibacterium carminicum</name>
    <dbReference type="NCBI Taxonomy" id="857335"/>
    <lineage>
        <taxon>Bacteria</taxon>
        <taxon>Pseudomonadati</taxon>
        <taxon>Pseudomonadota</taxon>
        <taxon>Betaproteobacteria</taxon>
        <taxon>Rhodocyclales</taxon>
        <taxon>Rhodocyclaceae</taxon>
        <taxon>Candidatus Dactylopiibacterium</taxon>
    </lineage>
</organism>
<reference evidence="3 6" key="1">
    <citation type="submission" date="2016-08" db="EMBL/GenBank/DDBJ databases">
        <title>Candidatus Dactylopiibacterium carminicum genome sequence.</title>
        <authorList>
            <person name="Ramirez-Puebla S.T."/>
            <person name="Ormeno-Orrillo E."/>
            <person name="Vera-Ponce De Leon A."/>
            <person name="Luis L."/>
            <person name="Sanchez-Flores A."/>
            <person name="Monica R."/>
            <person name="Martinez-Romero E."/>
        </authorList>
    </citation>
    <scope>NUCLEOTIDE SEQUENCE [LARGE SCALE GENOMIC DNA]</scope>
    <source>
        <strain evidence="3">END1</strain>
    </source>
</reference>
<dbReference type="Pfam" id="PF02558">
    <property type="entry name" value="ApbA"/>
    <property type="match status" value="1"/>
</dbReference>
<evidence type="ECO:0000313" key="4">
    <source>
        <dbReference type="EMBL" id="PAS91439.1"/>
    </source>
</evidence>
<evidence type="ECO:0000313" key="5">
    <source>
        <dbReference type="Proteomes" id="UP000216107"/>
    </source>
</evidence>
<dbReference type="Proteomes" id="UP000216107">
    <property type="component" value="Unassembled WGS sequence"/>
</dbReference>
<gene>
    <name evidence="3" type="ORF">BGI27_16540</name>
    <name evidence="4" type="ORF">CGU29_16495</name>
</gene>
<dbReference type="Gene3D" id="3.40.50.720">
    <property type="entry name" value="NAD(P)-binding Rossmann-like Domain"/>
    <property type="match status" value="1"/>
</dbReference>
<dbReference type="InterPro" id="IPR013332">
    <property type="entry name" value="KPR_N"/>
</dbReference>
<evidence type="ECO:0000313" key="3">
    <source>
        <dbReference type="EMBL" id="KAF7597849.1"/>
    </source>
</evidence>
<sequence length="208" mass="23012">MSTDLQRIHFIGLGAIGLKYAARLQDLDPALVRIIADKRRIAAFQANPPVVNGRPYDFRFVSPGNADMPADLLFVAVKARQLPQALEDLRGFIGPHTSVISLMNGITSEEIIGKAIGHEHVLYPRVHGCRPRGARGDVSRHRQGGIRRAGQHPALRTRAGDFRTLPPGGHSARDSRRHAARTLGQVHAERRRQPDLRCTARAFFHLPS</sequence>
<protein>
    <recommendedName>
        <fullName evidence="2">Ketopantoate reductase N-terminal domain-containing protein</fullName>
    </recommendedName>
</protein>